<evidence type="ECO:0000313" key="2">
    <source>
        <dbReference type="Proteomes" id="UP000199428"/>
    </source>
</evidence>
<accession>A0A1G5S2E6</accession>
<evidence type="ECO:0000313" key="1">
    <source>
        <dbReference type="EMBL" id="SCZ80476.1"/>
    </source>
</evidence>
<organism evidence="1 2">
    <name type="scientific">Pseudobutyrivibrio xylanivorans</name>
    <dbReference type="NCBI Taxonomy" id="185007"/>
    <lineage>
        <taxon>Bacteria</taxon>
        <taxon>Bacillati</taxon>
        <taxon>Bacillota</taxon>
        <taxon>Clostridia</taxon>
        <taxon>Lachnospirales</taxon>
        <taxon>Lachnospiraceae</taxon>
        <taxon>Pseudobutyrivibrio</taxon>
    </lineage>
</organism>
<protein>
    <submittedName>
        <fullName evidence="1">Uncharacterized protein</fullName>
    </submittedName>
</protein>
<name>A0A1G5S2E6_PSEXY</name>
<reference evidence="1 2" key="1">
    <citation type="submission" date="2016-10" db="EMBL/GenBank/DDBJ databases">
        <authorList>
            <person name="de Groot N.N."/>
        </authorList>
    </citation>
    <scope>NUCLEOTIDE SEQUENCE [LARGE SCALE GENOMIC DNA]</scope>
    <source>
        <strain evidence="1 2">DSM 10317</strain>
    </source>
</reference>
<proteinExistence type="predicted"/>
<dbReference type="AlphaFoldDB" id="A0A1G5S2E6"/>
<dbReference type="EMBL" id="FMWK01000014">
    <property type="protein sequence ID" value="SCZ80476.1"/>
    <property type="molecule type" value="Genomic_DNA"/>
</dbReference>
<dbReference type="Proteomes" id="UP000199428">
    <property type="component" value="Unassembled WGS sequence"/>
</dbReference>
<sequence length="215" mass="24082">MIDLYDLLDIVKAKYSLTPLDTSSCDNLKVSGMKFDIKAFKAKGLGHISLMSAKGFFGLMKMDTLIITPTELDLPIYSYDRIMAMGNDTLITEMYDTMVSKISFDEVKKVVENYSQLPLRDPGAHWYDDIKLPESISFKGKKAVSADFDELSAQHLKSFLNTPAQQVTDQEAKKARSLYYINGLLEHGGPSTDVFVKALGKEATEMLFHDILFGI</sequence>
<dbReference type="Gene3D" id="3.40.1500.20">
    <property type="match status" value="1"/>
</dbReference>
<gene>
    <name evidence="1" type="ORF">SAMN02910350_02311</name>
</gene>